<dbReference type="EMBL" id="BARW01030460">
    <property type="protein sequence ID" value="GAJ06174.1"/>
    <property type="molecule type" value="Genomic_DNA"/>
</dbReference>
<evidence type="ECO:0000256" key="1">
    <source>
        <dbReference type="SAM" id="Phobius"/>
    </source>
</evidence>
<dbReference type="Pfam" id="PF06966">
    <property type="entry name" value="DUF1295"/>
    <property type="match status" value="1"/>
</dbReference>
<keyword evidence="1" id="KW-1133">Transmembrane helix</keyword>
<comment type="caution">
    <text evidence="2">The sequence shown here is derived from an EMBL/GenBank/DDBJ whole genome shotgun (WGS) entry which is preliminary data.</text>
</comment>
<feature type="transmembrane region" description="Helical" evidence="1">
    <location>
        <begin position="12"/>
        <end position="30"/>
    </location>
</feature>
<keyword evidence="1" id="KW-0472">Membrane</keyword>
<keyword evidence="1" id="KW-0812">Transmembrane</keyword>
<gene>
    <name evidence="2" type="ORF">S12H4_48694</name>
</gene>
<organism evidence="2">
    <name type="scientific">marine sediment metagenome</name>
    <dbReference type="NCBI Taxonomy" id="412755"/>
    <lineage>
        <taxon>unclassified sequences</taxon>
        <taxon>metagenomes</taxon>
        <taxon>ecological metagenomes</taxon>
    </lineage>
</organism>
<feature type="transmembrane region" description="Helical" evidence="1">
    <location>
        <begin position="36"/>
        <end position="57"/>
    </location>
</feature>
<accession>X1TLN0</accession>
<evidence type="ECO:0000313" key="2">
    <source>
        <dbReference type="EMBL" id="GAJ06174.1"/>
    </source>
</evidence>
<dbReference type="PANTHER" id="PTHR32251">
    <property type="entry name" value="3-OXO-5-ALPHA-STEROID 4-DEHYDROGENASE"/>
    <property type="match status" value="1"/>
</dbReference>
<name>X1TLN0_9ZZZZ</name>
<dbReference type="InterPro" id="IPR010721">
    <property type="entry name" value="UstE-like"/>
</dbReference>
<dbReference type="PANTHER" id="PTHR32251:SF23">
    <property type="entry name" value="3-OXO-5-ALPHA-STEROID 4-DEHYDROGENASE (DUF1295)"/>
    <property type="match status" value="1"/>
</dbReference>
<sequence length="63" mass="7412">MSTGLWAYSRHPNYLGEVMFWWGLFLFALAADLSHWWVFVGPLAMTVLFIFVSIPMMDKRNLE</sequence>
<feature type="non-terminal residue" evidence="2">
    <location>
        <position position="63"/>
    </location>
</feature>
<dbReference type="Gene3D" id="1.20.120.1630">
    <property type="match status" value="1"/>
</dbReference>
<reference evidence="2" key="1">
    <citation type="journal article" date="2014" name="Front. Microbiol.">
        <title>High frequency of phylogenetically diverse reductive dehalogenase-homologous genes in deep subseafloor sedimentary metagenomes.</title>
        <authorList>
            <person name="Kawai M."/>
            <person name="Futagami T."/>
            <person name="Toyoda A."/>
            <person name="Takaki Y."/>
            <person name="Nishi S."/>
            <person name="Hori S."/>
            <person name="Arai W."/>
            <person name="Tsubouchi T."/>
            <person name="Morono Y."/>
            <person name="Uchiyama I."/>
            <person name="Ito T."/>
            <person name="Fujiyama A."/>
            <person name="Inagaki F."/>
            <person name="Takami H."/>
        </authorList>
    </citation>
    <scope>NUCLEOTIDE SEQUENCE</scope>
    <source>
        <strain evidence="2">Expedition CK06-06</strain>
    </source>
</reference>
<dbReference type="GO" id="GO:0016020">
    <property type="term" value="C:membrane"/>
    <property type="evidence" value="ECO:0007669"/>
    <property type="project" value="TreeGrafter"/>
</dbReference>
<protein>
    <submittedName>
        <fullName evidence="2">Uncharacterized protein</fullName>
    </submittedName>
</protein>
<proteinExistence type="predicted"/>
<dbReference type="PROSITE" id="PS50244">
    <property type="entry name" value="S5A_REDUCTASE"/>
    <property type="match status" value="1"/>
</dbReference>
<dbReference type="AlphaFoldDB" id="X1TLN0"/>